<dbReference type="VEuPathDB" id="FungiDB:LCOR_10130.1"/>
<dbReference type="AlphaFoldDB" id="A0A068SAC4"/>
<feature type="region of interest" description="Disordered" evidence="1">
    <location>
        <begin position="78"/>
        <end position="140"/>
    </location>
</feature>
<protein>
    <submittedName>
        <fullName evidence="2">Uncharacterized protein</fullName>
    </submittedName>
</protein>
<name>A0A068SAC4_9FUNG</name>
<reference evidence="2" key="1">
    <citation type="submission" date="2013-08" db="EMBL/GenBank/DDBJ databases">
        <title>Gene expansion shapes genome architecture in the human pathogen Lichtheimia corymbifera: an evolutionary genomics analysis in the ancient terrestrial Mucorales (Mucoromycotina).</title>
        <authorList>
            <person name="Schwartze V.U."/>
            <person name="Winter S."/>
            <person name="Shelest E."/>
            <person name="Marcet-Houben M."/>
            <person name="Horn F."/>
            <person name="Wehner S."/>
            <person name="Hoffmann K."/>
            <person name="Riege K."/>
            <person name="Sammeth M."/>
            <person name="Nowrousian M."/>
            <person name="Valiante V."/>
            <person name="Linde J."/>
            <person name="Jacobsen I.D."/>
            <person name="Marz M."/>
            <person name="Brakhage A.A."/>
            <person name="Gabaldon T."/>
            <person name="Bocker S."/>
            <person name="Voigt K."/>
        </authorList>
    </citation>
    <scope>NUCLEOTIDE SEQUENCE [LARGE SCALE GENOMIC DNA]</scope>
    <source>
        <strain evidence="2">FSU 9682</strain>
    </source>
</reference>
<comment type="caution">
    <text evidence="2">The sequence shown here is derived from an EMBL/GenBank/DDBJ whole genome shotgun (WGS) entry which is preliminary data.</text>
</comment>
<dbReference type="Proteomes" id="UP000027586">
    <property type="component" value="Unassembled WGS sequence"/>
</dbReference>
<keyword evidence="3" id="KW-1185">Reference proteome</keyword>
<sequence>MSQRDIGIPPFLPTCPHYQNAKARARHNGKFVKTHVNDIDVDPQATNESIDGDDEDENELDNVNLMAAAYGTKSTLDLLKPSTQESGSGMRGLYSKTSARTERRHENKRKEEAEKADKDHPRKLDSFFSPTTAVKKTPMKNPAAVVQYVHGVDQPT</sequence>
<organism evidence="2 3">
    <name type="scientific">Lichtheimia corymbifera JMRC:FSU:9682</name>
    <dbReference type="NCBI Taxonomy" id="1263082"/>
    <lineage>
        <taxon>Eukaryota</taxon>
        <taxon>Fungi</taxon>
        <taxon>Fungi incertae sedis</taxon>
        <taxon>Mucoromycota</taxon>
        <taxon>Mucoromycotina</taxon>
        <taxon>Mucoromycetes</taxon>
        <taxon>Mucorales</taxon>
        <taxon>Lichtheimiaceae</taxon>
        <taxon>Lichtheimia</taxon>
    </lineage>
</organism>
<accession>A0A068SAC4</accession>
<proteinExistence type="predicted"/>
<evidence type="ECO:0000313" key="2">
    <source>
        <dbReference type="EMBL" id="CDH59308.1"/>
    </source>
</evidence>
<gene>
    <name evidence="2" type="ORF">LCOR_10130.1</name>
</gene>
<evidence type="ECO:0000256" key="1">
    <source>
        <dbReference type="SAM" id="MobiDB-lite"/>
    </source>
</evidence>
<dbReference type="EMBL" id="CBTN010000067">
    <property type="protein sequence ID" value="CDH59308.1"/>
    <property type="molecule type" value="Genomic_DNA"/>
</dbReference>
<evidence type="ECO:0000313" key="3">
    <source>
        <dbReference type="Proteomes" id="UP000027586"/>
    </source>
</evidence>
<feature type="compositionally biased region" description="Basic and acidic residues" evidence="1">
    <location>
        <begin position="99"/>
        <end position="125"/>
    </location>
</feature>